<proteinExistence type="predicted"/>
<dbReference type="Proteomes" id="UP000254287">
    <property type="component" value="Unassembled WGS sequence"/>
</dbReference>
<sequence>MSQRKSKPWWWAATVPAIATMIAASSSIMVHAYRPLSVYSAERSAPNKPVTFDFRYNIDNEQYHRAATVKLDSISQIERSEFDEGHQKALTWDPPELNENTETFKATVLWQANPETPLDGCHVRLSNAEGLEHPVSFALSPQERADEIDLYSFSTCEPKGAFGPTAIDPFDLKSHILPEPSPRPNEWEMTFYFMTNKGFQPKELVITWNGPYEVRLVSDS</sequence>
<gene>
    <name evidence="1" type="ORF">NCTC10289_00466</name>
</gene>
<evidence type="ECO:0000313" key="2">
    <source>
        <dbReference type="Proteomes" id="UP000254287"/>
    </source>
</evidence>
<protein>
    <submittedName>
        <fullName evidence="1">Uncharacterized protein</fullName>
    </submittedName>
</protein>
<organism evidence="1 2">
    <name type="scientific">Corynebacterium minutissimum</name>
    <dbReference type="NCBI Taxonomy" id="38301"/>
    <lineage>
        <taxon>Bacteria</taxon>
        <taxon>Bacillati</taxon>
        <taxon>Actinomycetota</taxon>
        <taxon>Actinomycetes</taxon>
        <taxon>Mycobacteriales</taxon>
        <taxon>Corynebacteriaceae</taxon>
        <taxon>Corynebacterium</taxon>
    </lineage>
</organism>
<dbReference type="RefSeq" id="WP_115021175.1">
    <property type="nucleotide sequence ID" value="NZ_CP069533.1"/>
</dbReference>
<name>A0A376CTU4_9CORY</name>
<dbReference type="EMBL" id="UFXP01000001">
    <property type="protein sequence ID" value="STC74753.1"/>
    <property type="molecule type" value="Genomic_DNA"/>
</dbReference>
<reference evidence="1 2" key="1">
    <citation type="submission" date="2018-06" db="EMBL/GenBank/DDBJ databases">
        <authorList>
            <consortium name="Pathogen Informatics"/>
            <person name="Doyle S."/>
        </authorList>
    </citation>
    <scope>NUCLEOTIDE SEQUENCE [LARGE SCALE GENOMIC DNA]</scope>
    <source>
        <strain evidence="1 2">NCTC10289</strain>
    </source>
</reference>
<accession>A0A376CTU4</accession>
<dbReference type="AlphaFoldDB" id="A0A376CTU4"/>
<evidence type="ECO:0000313" key="1">
    <source>
        <dbReference type="EMBL" id="STC74753.1"/>
    </source>
</evidence>